<dbReference type="RefSeq" id="WP_309046633.1">
    <property type="nucleotide sequence ID" value="NZ_JAUCQJ010000003.1"/>
</dbReference>
<accession>A0ABD5B6F3</accession>
<evidence type="ECO:0008006" key="3">
    <source>
        <dbReference type="Google" id="ProtNLM"/>
    </source>
</evidence>
<evidence type="ECO:0000313" key="1">
    <source>
        <dbReference type="EMBL" id="MDQ8749265.1"/>
    </source>
</evidence>
<gene>
    <name evidence="1" type="ORF">QT385_11495</name>
</gene>
<sequence>MKLQNYKTKTAKGRVNVSAFYHHDYKLKVIVPTMICNYLVEKVEEQPPFKGFKLDIAMYYLSLIISVPATHKDKIYKYGYIPLSATSLRQKNYLYKQYFDYFEEIQLLESMNYSTTSHTCNRYRYNYKAIKSEGNECIDFSTFEVTDKKLNNKIVEQNLCNDSFSSCPHLCKWFNNGLSIDFAGVNHKFQSEFCYNKYQITYRKTNPIMTKAYSYWYSALTLHEKCFRATRNPETDNRLHTNITNMPSAFRPFITYEEENIVSLDIKNSQPYFMILLLERFNDRRIKGIMSKIYGSIGSMLQKLEETTSGWAFQEEFSPLKEAVLDGSFYEYLGQFFDIKPAEIIVDKENPDKKTEIYEMKFYNSDLKRSVLETFAGKRNLMKKLTLQILYTPLTKPSKEYLVFKEHFPQLCSCIELFKTHTDEEDSYKMFPKLLQHIESDCVLNVVTPEIARQYPEMPIWTIHDSFCTTIGWYYIMKDVVKKTFYTYSGGVMPQLKAEYWCEEKECPNSA</sequence>
<dbReference type="Proteomes" id="UP001239265">
    <property type="component" value="Unassembled WGS sequence"/>
</dbReference>
<protein>
    <recommendedName>
        <fullName evidence="3">DNA-directed RNA polymerase</fullName>
    </recommendedName>
</protein>
<dbReference type="EMBL" id="JAUCQJ010000003">
    <property type="protein sequence ID" value="MDQ8749265.1"/>
    <property type="molecule type" value="Genomic_DNA"/>
</dbReference>
<name>A0ABD5B6F3_ELIMR</name>
<dbReference type="AlphaFoldDB" id="A0ABD5B6F3"/>
<organism evidence="1 2">
    <name type="scientific">Elizabethkingia miricola</name>
    <name type="common">Chryseobacterium miricola</name>
    <dbReference type="NCBI Taxonomy" id="172045"/>
    <lineage>
        <taxon>Bacteria</taxon>
        <taxon>Pseudomonadati</taxon>
        <taxon>Bacteroidota</taxon>
        <taxon>Flavobacteriia</taxon>
        <taxon>Flavobacteriales</taxon>
        <taxon>Weeksellaceae</taxon>
        <taxon>Elizabethkingia</taxon>
    </lineage>
</organism>
<proteinExistence type="predicted"/>
<comment type="caution">
    <text evidence="1">The sequence shown here is derived from an EMBL/GenBank/DDBJ whole genome shotgun (WGS) entry which is preliminary data.</text>
</comment>
<reference evidence="1 2" key="1">
    <citation type="submission" date="2023-06" db="EMBL/GenBank/DDBJ databases">
        <title>Nosocomial Elizabethkingia miricola genome.</title>
        <authorList>
            <person name="Morgado S."/>
            <person name="Fonseca E."/>
            <person name="Freitas F."/>
            <person name="Vicente A.C."/>
        </authorList>
    </citation>
    <scope>NUCLEOTIDE SEQUENCE [LARGE SCALE GENOMIC DNA]</scope>
    <source>
        <strain evidence="1 2">EM15</strain>
    </source>
</reference>
<evidence type="ECO:0000313" key="2">
    <source>
        <dbReference type="Proteomes" id="UP001239265"/>
    </source>
</evidence>